<dbReference type="InterPro" id="IPR011251">
    <property type="entry name" value="Luciferase-like_dom"/>
</dbReference>
<dbReference type="Gene3D" id="3.20.20.30">
    <property type="entry name" value="Luciferase-like domain"/>
    <property type="match status" value="1"/>
</dbReference>
<dbReference type="GO" id="GO:0016705">
    <property type="term" value="F:oxidoreductase activity, acting on paired donors, with incorporation or reduction of molecular oxygen"/>
    <property type="evidence" value="ECO:0007669"/>
    <property type="project" value="InterPro"/>
</dbReference>
<sequence>MTLRIGAKVPNSGPVPMQAGIAETAAALEDAGFESLWVSDHVVLPRTIESHYPFAADGKATWATDSPYFEAIIALAMMAVATKRATLGTAVLVLPLRNPVMLAKQAATIDLLSGGRLALGVGAGWLKEEFDALGVPFEKRGGRMAEWIGLMRECWTGTPAAHATERYELAADTLVLPALQRPVPLLIGGHSPIALKRAGRLGDGWLAQQDADGLDPSEIVAARETMRAAATEAGKDPEALRIVLRIVGSAGRCDLVAERLPELIAAGVGEIIVDVVRDDGDPRADHDLLRHAVTVSA</sequence>
<evidence type="ECO:0000313" key="2">
    <source>
        <dbReference type="EMBL" id="CAB4922372.1"/>
    </source>
</evidence>
<dbReference type="Pfam" id="PF00296">
    <property type="entry name" value="Bac_luciferase"/>
    <property type="match status" value="1"/>
</dbReference>
<protein>
    <submittedName>
        <fullName evidence="2">Unannotated protein</fullName>
    </submittedName>
</protein>
<reference evidence="2" key="1">
    <citation type="submission" date="2020-05" db="EMBL/GenBank/DDBJ databases">
        <authorList>
            <person name="Chiriac C."/>
            <person name="Salcher M."/>
            <person name="Ghai R."/>
            <person name="Kavagutti S V."/>
        </authorList>
    </citation>
    <scope>NUCLEOTIDE SEQUENCE</scope>
</reference>
<dbReference type="NCBIfam" id="TIGR03619">
    <property type="entry name" value="F420_Rv2161c"/>
    <property type="match status" value="1"/>
</dbReference>
<dbReference type="PANTHER" id="PTHR43244">
    <property type="match status" value="1"/>
</dbReference>
<dbReference type="SUPFAM" id="SSF51679">
    <property type="entry name" value="Bacterial luciferase-like"/>
    <property type="match status" value="1"/>
</dbReference>
<name>A0A6J7HS99_9ZZZZ</name>
<dbReference type="InterPro" id="IPR050564">
    <property type="entry name" value="F420-G6PD/mer"/>
</dbReference>
<dbReference type="InterPro" id="IPR036661">
    <property type="entry name" value="Luciferase-like_sf"/>
</dbReference>
<dbReference type="InterPro" id="IPR019921">
    <property type="entry name" value="Lucif-like_OxRdtase_Rv2161c"/>
</dbReference>
<dbReference type="AlphaFoldDB" id="A0A6J7HS99"/>
<gene>
    <name evidence="2" type="ORF">UFOPK3564_01911</name>
</gene>
<evidence type="ECO:0000259" key="1">
    <source>
        <dbReference type="Pfam" id="PF00296"/>
    </source>
</evidence>
<accession>A0A6J7HS99</accession>
<feature type="domain" description="Luciferase-like" evidence="1">
    <location>
        <begin position="20"/>
        <end position="252"/>
    </location>
</feature>
<proteinExistence type="predicted"/>
<organism evidence="2">
    <name type="scientific">freshwater metagenome</name>
    <dbReference type="NCBI Taxonomy" id="449393"/>
    <lineage>
        <taxon>unclassified sequences</taxon>
        <taxon>metagenomes</taxon>
        <taxon>ecological metagenomes</taxon>
    </lineage>
</organism>
<dbReference type="PANTHER" id="PTHR43244:SF2">
    <property type="entry name" value="CONSERVED HYPOTHETICAL ALANINE AND PROLINE-RICH PROTEIN"/>
    <property type="match status" value="1"/>
</dbReference>
<dbReference type="EMBL" id="CAFBMK010000113">
    <property type="protein sequence ID" value="CAB4922372.1"/>
    <property type="molecule type" value="Genomic_DNA"/>
</dbReference>